<comment type="caution">
    <text evidence="1">The sequence shown here is derived from an EMBL/GenBank/DDBJ whole genome shotgun (WGS) entry which is preliminary data.</text>
</comment>
<organism evidence="1 2">
    <name type="scientific">Acorus calamus</name>
    <name type="common">Sweet flag</name>
    <dbReference type="NCBI Taxonomy" id="4465"/>
    <lineage>
        <taxon>Eukaryota</taxon>
        <taxon>Viridiplantae</taxon>
        <taxon>Streptophyta</taxon>
        <taxon>Embryophyta</taxon>
        <taxon>Tracheophyta</taxon>
        <taxon>Spermatophyta</taxon>
        <taxon>Magnoliopsida</taxon>
        <taxon>Liliopsida</taxon>
        <taxon>Acoraceae</taxon>
        <taxon>Acorus</taxon>
    </lineage>
</organism>
<dbReference type="EMBL" id="JAUJYO010000020">
    <property type="protein sequence ID" value="KAK1286772.1"/>
    <property type="molecule type" value="Genomic_DNA"/>
</dbReference>
<gene>
    <name evidence="1" type="ORF">QJS10_CPB20g01751</name>
</gene>
<reference evidence="1" key="2">
    <citation type="submission" date="2023-06" db="EMBL/GenBank/DDBJ databases">
        <authorList>
            <person name="Ma L."/>
            <person name="Liu K.-W."/>
            <person name="Li Z."/>
            <person name="Hsiao Y.-Y."/>
            <person name="Qi Y."/>
            <person name="Fu T."/>
            <person name="Tang G."/>
            <person name="Zhang D."/>
            <person name="Sun W.-H."/>
            <person name="Liu D.-K."/>
            <person name="Li Y."/>
            <person name="Chen G.-Z."/>
            <person name="Liu X.-D."/>
            <person name="Liao X.-Y."/>
            <person name="Jiang Y.-T."/>
            <person name="Yu X."/>
            <person name="Hao Y."/>
            <person name="Huang J."/>
            <person name="Zhao X.-W."/>
            <person name="Ke S."/>
            <person name="Chen Y.-Y."/>
            <person name="Wu W.-L."/>
            <person name="Hsu J.-L."/>
            <person name="Lin Y.-F."/>
            <person name="Huang M.-D."/>
            <person name="Li C.-Y."/>
            <person name="Huang L."/>
            <person name="Wang Z.-W."/>
            <person name="Zhao X."/>
            <person name="Zhong W.-Y."/>
            <person name="Peng D.-H."/>
            <person name="Ahmad S."/>
            <person name="Lan S."/>
            <person name="Zhang J.-S."/>
            <person name="Tsai W.-C."/>
            <person name="Van De Peer Y."/>
            <person name="Liu Z.-J."/>
        </authorList>
    </citation>
    <scope>NUCLEOTIDE SEQUENCE</scope>
    <source>
        <strain evidence="1">CP</strain>
        <tissue evidence="1">Leaves</tissue>
    </source>
</reference>
<name>A0AAV9CDD7_ACOCL</name>
<keyword evidence="2" id="KW-1185">Reference proteome</keyword>
<reference evidence="1" key="1">
    <citation type="journal article" date="2023" name="Nat. Commun.">
        <title>Diploid and tetraploid genomes of Acorus and the evolution of monocots.</title>
        <authorList>
            <person name="Ma L."/>
            <person name="Liu K.W."/>
            <person name="Li Z."/>
            <person name="Hsiao Y.Y."/>
            <person name="Qi Y."/>
            <person name="Fu T."/>
            <person name="Tang G.D."/>
            <person name="Zhang D."/>
            <person name="Sun W.H."/>
            <person name="Liu D.K."/>
            <person name="Li Y."/>
            <person name="Chen G.Z."/>
            <person name="Liu X.D."/>
            <person name="Liao X.Y."/>
            <person name="Jiang Y.T."/>
            <person name="Yu X."/>
            <person name="Hao Y."/>
            <person name="Huang J."/>
            <person name="Zhao X.W."/>
            <person name="Ke S."/>
            <person name="Chen Y.Y."/>
            <person name="Wu W.L."/>
            <person name="Hsu J.L."/>
            <person name="Lin Y.F."/>
            <person name="Huang M.D."/>
            <person name="Li C.Y."/>
            <person name="Huang L."/>
            <person name="Wang Z.W."/>
            <person name="Zhao X."/>
            <person name="Zhong W.Y."/>
            <person name="Peng D.H."/>
            <person name="Ahmad S."/>
            <person name="Lan S."/>
            <person name="Zhang J.S."/>
            <person name="Tsai W.C."/>
            <person name="Van de Peer Y."/>
            <person name="Liu Z.J."/>
        </authorList>
    </citation>
    <scope>NUCLEOTIDE SEQUENCE</scope>
    <source>
        <strain evidence="1">CP</strain>
    </source>
</reference>
<evidence type="ECO:0000313" key="2">
    <source>
        <dbReference type="Proteomes" id="UP001180020"/>
    </source>
</evidence>
<dbReference type="Proteomes" id="UP001180020">
    <property type="component" value="Unassembled WGS sequence"/>
</dbReference>
<dbReference type="AlphaFoldDB" id="A0AAV9CDD7"/>
<sequence length="78" mass="8489">MPATEETKTFPCLYCSRRLFTSQDHGGHWNALKKETATARRSFPTETSAAAASLPSTAVSIAADAGPPLPRLFLLIRR</sequence>
<proteinExistence type="predicted"/>
<accession>A0AAV9CDD7</accession>
<protein>
    <submittedName>
        <fullName evidence="1">Uncharacterized protein</fullName>
    </submittedName>
</protein>
<evidence type="ECO:0000313" key="1">
    <source>
        <dbReference type="EMBL" id="KAK1286772.1"/>
    </source>
</evidence>